<sequence length="67" mass="7965">MFTQEKVWCPYISPFDPCPPIVKKVFSTPPQLYITFQPPNWPQWPPQEALRRGTLWPALYSPYQPRC</sequence>
<reference evidence="1" key="1">
    <citation type="submission" date="2018-02" db="EMBL/GenBank/DDBJ databases">
        <authorList>
            <person name="Kim S.-K."/>
            <person name="Jung H.-I."/>
            <person name="Lee S.-W."/>
        </authorList>
    </citation>
    <scope>NUCLEOTIDE SEQUENCE</scope>
    <source>
        <strain evidence="1">SK3146</strain>
    </source>
</reference>
<dbReference type="InterPro" id="IPR020256">
    <property type="entry name" value="Spore_coat_CotJA"/>
</dbReference>
<keyword evidence="2" id="KW-1185">Reference proteome</keyword>
<accession>A0ABY4RMA8</accession>
<evidence type="ECO:0000313" key="1">
    <source>
        <dbReference type="EMBL" id="UQZ83165.1"/>
    </source>
</evidence>
<name>A0ABY4RMA8_9BACL</name>
<organism evidence="1 2">
    <name type="scientific">Paenibacillus konkukensis</name>
    <dbReference type="NCBI Taxonomy" id="2020716"/>
    <lineage>
        <taxon>Bacteria</taxon>
        <taxon>Bacillati</taxon>
        <taxon>Bacillota</taxon>
        <taxon>Bacilli</taxon>
        <taxon>Bacillales</taxon>
        <taxon>Paenibacillaceae</taxon>
        <taxon>Paenibacillus</taxon>
    </lineage>
</organism>
<dbReference type="Pfam" id="PF11007">
    <property type="entry name" value="CotJA"/>
    <property type="match status" value="1"/>
</dbReference>
<dbReference type="EMBL" id="CP027059">
    <property type="protein sequence ID" value="UQZ83165.1"/>
    <property type="molecule type" value="Genomic_DNA"/>
</dbReference>
<evidence type="ECO:0000313" key="2">
    <source>
        <dbReference type="Proteomes" id="UP001057134"/>
    </source>
</evidence>
<dbReference type="Proteomes" id="UP001057134">
    <property type="component" value="Chromosome"/>
</dbReference>
<proteinExistence type="predicted"/>
<protein>
    <submittedName>
        <fullName evidence="1">Spore coat associated protein JA (CotJA)</fullName>
    </submittedName>
</protein>
<dbReference type="RefSeq" id="WP_249865226.1">
    <property type="nucleotide sequence ID" value="NZ_CP027059.1"/>
</dbReference>
<gene>
    <name evidence="1" type="ORF">SK3146_02326</name>
</gene>
<reference evidence="1" key="2">
    <citation type="journal article" date="2021" name="J Anim Sci Technol">
        <title>Complete genome sequence of Paenibacillus konkukensis sp. nov. SK3146 as a potential probiotic strain.</title>
        <authorList>
            <person name="Jung H.I."/>
            <person name="Park S."/>
            <person name="Niu K.M."/>
            <person name="Lee S.W."/>
            <person name="Kothari D."/>
            <person name="Yi K.J."/>
            <person name="Kim S.K."/>
        </authorList>
    </citation>
    <scope>NUCLEOTIDE SEQUENCE</scope>
    <source>
        <strain evidence="1">SK3146</strain>
    </source>
</reference>